<dbReference type="InterPro" id="IPR001763">
    <property type="entry name" value="Rhodanese-like_dom"/>
</dbReference>
<comment type="caution">
    <text evidence="2">The sequence shown here is derived from an EMBL/GenBank/DDBJ whole genome shotgun (WGS) entry which is preliminary data.</text>
</comment>
<dbReference type="Pfam" id="PF00581">
    <property type="entry name" value="Rhodanese"/>
    <property type="match status" value="1"/>
</dbReference>
<evidence type="ECO:0000313" key="3">
    <source>
        <dbReference type="Proteomes" id="UP000252249"/>
    </source>
</evidence>
<dbReference type="InterPro" id="IPR036873">
    <property type="entry name" value="Rhodanese-like_dom_sf"/>
</dbReference>
<gene>
    <name evidence="2" type="ORF">DU428_06910</name>
</gene>
<feature type="domain" description="Rhodanese" evidence="1">
    <location>
        <begin position="37"/>
        <end position="120"/>
    </location>
</feature>
<dbReference type="EMBL" id="QPIG01000002">
    <property type="protein sequence ID" value="RCU57521.1"/>
    <property type="molecule type" value="Genomic_DNA"/>
</dbReference>
<dbReference type="OrthoDB" id="9808735at2"/>
<dbReference type="Gene3D" id="3.40.250.10">
    <property type="entry name" value="Rhodanese-like domain"/>
    <property type="match status" value="1"/>
</dbReference>
<evidence type="ECO:0000259" key="1">
    <source>
        <dbReference type="PROSITE" id="PS50206"/>
    </source>
</evidence>
<name>A0A368P8G5_9FLAO</name>
<dbReference type="AlphaFoldDB" id="A0A368P8G5"/>
<dbReference type="PANTHER" id="PTHR43031:SF18">
    <property type="entry name" value="RHODANESE-RELATED SULFURTRANSFERASES"/>
    <property type="match status" value="1"/>
</dbReference>
<dbReference type="InterPro" id="IPR050229">
    <property type="entry name" value="GlpE_sulfurtransferase"/>
</dbReference>
<dbReference type="SMART" id="SM00450">
    <property type="entry name" value="RHOD"/>
    <property type="match status" value="1"/>
</dbReference>
<proteinExistence type="predicted"/>
<dbReference type="CDD" id="cd00158">
    <property type="entry name" value="RHOD"/>
    <property type="match status" value="1"/>
</dbReference>
<dbReference type="RefSeq" id="WP_113966060.1">
    <property type="nucleotide sequence ID" value="NZ_QNRP01000002.1"/>
</dbReference>
<organism evidence="2 3">
    <name type="scientific">Oceanihabitans sediminis</name>
    <dbReference type="NCBI Taxonomy" id="1812012"/>
    <lineage>
        <taxon>Bacteria</taxon>
        <taxon>Pseudomonadati</taxon>
        <taxon>Bacteroidota</taxon>
        <taxon>Flavobacteriia</taxon>
        <taxon>Flavobacteriales</taxon>
        <taxon>Flavobacteriaceae</taxon>
        <taxon>Oceanihabitans</taxon>
    </lineage>
</organism>
<dbReference type="PROSITE" id="PS50206">
    <property type="entry name" value="RHODANESE_3"/>
    <property type="match status" value="1"/>
</dbReference>
<reference evidence="2 3" key="1">
    <citation type="submission" date="2018-07" db="EMBL/GenBank/DDBJ databases">
        <title>Oceanihabitans testaceum sp. nov., isolated from marine sediment.</title>
        <authorList>
            <person name="Li C.-M."/>
        </authorList>
    </citation>
    <scope>NUCLEOTIDE SEQUENCE [LARGE SCALE GENOMIC DNA]</scope>
    <source>
        <strain evidence="2 3">S9-10</strain>
    </source>
</reference>
<sequence length="120" mass="13739">MKKSLIFSVFTILFIACNAQNDVTKVLSKEAFKSQIENNEVQLIDVRTPEEFAEGHIEGAVNIDYYSEDLTEKLNKLNKEAPVYLYCRSGNRSNKTSKQLEEMGFTEIYDLEGGILNYNK</sequence>
<dbReference type="PANTHER" id="PTHR43031">
    <property type="entry name" value="FAD-DEPENDENT OXIDOREDUCTASE"/>
    <property type="match status" value="1"/>
</dbReference>
<dbReference type="Proteomes" id="UP000252249">
    <property type="component" value="Unassembled WGS sequence"/>
</dbReference>
<dbReference type="PROSITE" id="PS51257">
    <property type="entry name" value="PROKAR_LIPOPROTEIN"/>
    <property type="match status" value="1"/>
</dbReference>
<evidence type="ECO:0000313" key="2">
    <source>
        <dbReference type="EMBL" id="RCU57521.1"/>
    </source>
</evidence>
<dbReference type="SUPFAM" id="SSF52821">
    <property type="entry name" value="Rhodanese/Cell cycle control phosphatase"/>
    <property type="match status" value="1"/>
</dbReference>
<protein>
    <submittedName>
        <fullName evidence="2">Rhodanese-like domain-containing protein</fullName>
    </submittedName>
</protein>
<keyword evidence="3" id="KW-1185">Reference proteome</keyword>
<accession>A0A368P8G5</accession>